<evidence type="ECO:0000313" key="1">
    <source>
        <dbReference type="EMBL" id="GIY66203.1"/>
    </source>
</evidence>
<dbReference type="AlphaFoldDB" id="A0AAV4V847"/>
<keyword evidence="2" id="KW-1185">Reference proteome</keyword>
<dbReference type="EMBL" id="BPLQ01012557">
    <property type="protein sequence ID" value="GIY66203.1"/>
    <property type="molecule type" value="Genomic_DNA"/>
</dbReference>
<name>A0AAV4V847_9ARAC</name>
<evidence type="ECO:0008006" key="3">
    <source>
        <dbReference type="Google" id="ProtNLM"/>
    </source>
</evidence>
<reference evidence="1 2" key="1">
    <citation type="submission" date="2021-06" db="EMBL/GenBank/DDBJ databases">
        <title>Caerostris darwini draft genome.</title>
        <authorList>
            <person name="Kono N."/>
            <person name="Arakawa K."/>
        </authorList>
    </citation>
    <scope>NUCLEOTIDE SEQUENCE [LARGE SCALE GENOMIC DNA]</scope>
</reference>
<evidence type="ECO:0000313" key="2">
    <source>
        <dbReference type="Proteomes" id="UP001054837"/>
    </source>
</evidence>
<organism evidence="1 2">
    <name type="scientific">Caerostris darwini</name>
    <dbReference type="NCBI Taxonomy" id="1538125"/>
    <lineage>
        <taxon>Eukaryota</taxon>
        <taxon>Metazoa</taxon>
        <taxon>Ecdysozoa</taxon>
        <taxon>Arthropoda</taxon>
        <taxon>Chelicerata</taxon>
        <taxon>Arachnida</taxon>
        <taxon>Araneae</taxon>
        <taxon>Araneomorphae</taxon>
        <taxon>Entelegynae</taxon>
        <taxon>Araneoidea</taxon>
        <taxon>Araneidae</taxon>
        <taxon>Caerostris</taxon>
    </lineage>
</organism>
<gene>
    <name evidence="1" type="ORF">CDAR_37681</name>
</gene>
<dbReference type="Proteomes" id="UP001054837">
    <property type="component" value="Unassembled WGS sequence"/>
</dbReference>
<sequence>MYVCRLKSGYFMLTVASRPLFFAATFTVNSCTRPLLLTAIRLYVKCTEEFQLLELKLRKGIFECLLESPLCKYGKEKKNILVLFVLGEKFRVEKKKESVVETRDYSYMSLNS</sequence>
<protein>
    <recommendedName>
        <fullName evidence="3">Secreted protein</fullName>
    </recommendedName>
</protein>
<proteinExistence type="predicted"/>
<accession>A0AAV4V847</accession>
<comment type="caution">
    <text evidence="1">The sequence shown here is derived from an EMBL/GenBank/DDBJ whole genome shotgun (WGS) entry which is preliminary data.</text>
</comment>